<dbReference type="PANTHER" id="PTHR34297:SF2">
    <property type="entry name" value="ASP23_GLS24 FAMILY ENVELOPE STRESS RESPONSE PROTEIN"/>
    <property type="match status" value="1"/>
</dbReference>
<sequence length="116" mass="12689">MNIGKTNKIGKIEFSLQAVADLAGITVSSVYGVVGLVAKKNFQNPLSQLLKKEDFTDGVSVKKVKEGYDVSLYVVLSKDVKIAEVVHEIQNQVSYILGKNFGVPFKVVNVYVQALK</sequence>
<dbReference type="AlphaFoldDB" id="A0A7M1XID4"/>
<dbReference type="Proteomes" id="UP000593591">
    <property type="component" value="Chromosome"/>
</dbReference>
<protein>
    <submittedName>
        <fullName evidence="2">Asp23/Gls24 family envelope stress response protein</fullName>
    </submittedName>
</protein>
<evidence type="ECO:0000313" key="3">
    <source>
        <dbReference type="Proteomes" id="UP000593591"/>
    </source>
</evidence>
<dbReference type="InterPro" id="IPR005531">
    <property type="entry name" value="Asp23"/>
</dbReference>
<evidence type="ECO:0000256" key="1">
    <source>
        <dbReference type="ARBA" id="ARBA00005721"/>
    </source>
</evidence>
<dbReference type="Pfam" id="PF03780">
    <property type="entry name" value="Asp23"/>
    <property type="match status" value="1"/>
</dbReference>
<gene>
    <name evidence="2" type="ORF">DYE49_01320</name>
</gene>
<name>A0A7M1XID4_9SPIR</name>
<organism evidence="2 3">
    <name type="scientific">Treponema rectale</name>
    <dbReference type="NCBI Taxonomy" id="744512"/>
    <lineage>
        <taxon>Bacteria</taxon>
        <taxon>Pseudomonadati</taxon>
        <taxon>Spirochaetota</taxon>
        <taxon>Spirochaetia</taxon>
        <taxon>Spirochaetales</taxon>
        <taxon>Treponemataceae</taxon>
        <taxon>Treponema</taxon>
    </lineage>
</organism>
<dbReference type="PANTHER" id="PTHR34297">
    <property type="entry name" value="HYPOTHETICAL CYTOSOLIC PROTEIN-RELATED"/>
    <property type="match status" value="1"/>
</dbReference>
<proteinExistence type="inferred from homology"/>
<accession>A0A7M1XID4</accession>
<evidence type="ECO:0000313" key="2">
    <source>
        <dbReference type="EMBL" id="QOS39163.1"/>
    </source>
</evidence>
<dbReference type="EMBL" id="CP031517">
    <property type="protein sequence ID" value="QOS39163.1"/>
    <property type="molecule type" value="Genomic_DNA"/>
</dbReference>
<dbReference type="KEGG" id="trc:DYE49_01320"/>
<comment type="similarity">
    <text evidence="1">Belongs to the asp23 family.</text>
</comment>
<reference evidence="2 3" key="1">
    <citation type="submission" date="2018-08" db="EMBL/GenBank/DDBJ databases">
        <title>The first complete genome of Treponema rectale (CHPAT), a commensal spirochete of the bovine rectum.</title>
        <authorList>
            <person name="Staton G.J."/>
            <person name="Clegg S.R."/>
            <person name="Carter S.D."/>
            <person name="Radford A.D."/>
            <person name="Darby A."/>
            <person name="Hall N."/>
            <person name="Birtles R.J."/>
            <person name="Evans N.J."/>
        </authorList>
    </citation>
    <scope>NUCLEOTIDE SEQUENCE [LARGE SCALE GENOMIC DNA]</scope>
    <source>
        <strain evidence="2 3">CHPA</strain>
    </source>
</reference>